<dbReference type="EMBL" id="OZ020099">
    <property type="protein sequence ID" value="CAK9271498.1"/>
    <property type="molecule type" value="Genomic_DNA"/>
</dbReference>
<feature type="region of interest" description="Disordered" evidence="1">
    <location>
        <begin position="60"/>
        <end position="109"/>
    </location>
</feature>
<organism evidence="2 3">
    <name type="scientific">Sphagnum jensenii</name>
    <dbReference type="NCBI Taxonomy" id="128206"/>
    <lineage>
        <taxon>Eukaryota</taxon>
        <taxon>Viridiplantae</taxon>
        <taxon>Streptophyta</taxon>
        <taxon>Embryophyta</taxon>
        <taxon>Bryophyta</taxon>
        <taxon>Sphagnophytina</taxon>
        <taxon>Sphagnopsida</taxon>
        <taxon>Sphagnales</taxon>
        <taxon>Sphagnaceae</taxon>
        <taxon>Sphagnum</taxon>
    </lineage>
</organism>
<feature type="compositionally biased region" description="Basic residues" evidence="1">
    <location>
        <begin position="442"/>
        <end position="457"/>
    </location>
</feature>
<sequence length="457" mass="51286">MAGTSGGGFGSRGGDNNEERLRKMVVDHLRASELFAIDTRTLEGLASLTAILGQALQAGLTAGEAQREEEARKAAEAKAVEKKRKKDERATTGALSPRTLEKKRRKDERDAIRKEKLDLKKKEEERKKLPLITLAEEGIPTELAYTGAKSTIRHIVSTNFARGVEWGTLSKAEQKRVINQVKGAFRNGGELDSQWIVDKISNSMSQARYHDRMKIRTHLRDLNVYRNLERPLQFSEDIWNAFYQSEVQLKVARQLKEIIEQLAKAKKARELGRSDRDLKALKVKLAECQSVVDKVGDPPLKFLKAAERVKLVPPTTHRLGQGGIPGLKAAFYKRYKRKITAAEMTMGQEHGKEHLFEHVDALLASEGESESSQGSSDEEERGPSTTPSATISSGPCSITSRNASFVRGKDKEDREEEEEEGQGDDDEREEDEQPPPPPENTRKKHSRKKSKRGRKSR</sequence>
<gene>
    <name evidence="2" type="ORF">CSSPJE1EN1_LOCUS16976</name>
</gene>
<protein>
    <submittedName>
        <fullName evidence="2">Uncharacterized protein</fullName>
    </submittedName>
</protein>
<accession>A0ABP0X0U3</accession>
<proteinExistence type="predicted"/>
<feature type="compositionally biased region" description="Basic and acidic residues" evidence="1">
    <location>
        <begin position="65"/>
        <end position="80"/>
    </location>
</feature>
<feature type="compositionally biased region" description="Acidic residues" evidence="1">
    <location>
        <begin position="413"/>
        <end position="433"/>
    </location>
</feature>
<dbReference type="Proteomes" id="UP001497444">
    <property type="component" value="Chromosome 4"/>
</dbReference>
<evidence type="ECO:0000313" key="2">
    <source>
        <dbReference type="EMBL" id="CAK9271498.1"/>
    </source>
</evidence>
<evidence type="ECO:0000256" key="1">
    <source>
        <dbReference type="SAM" id="MobiDB-lite"/>
    </source>
</evidence>
<keyword evidence="3" id="KW-1185">Reference proteome</keyword>
<evidence type="ECO:0000313" key="3">
    <source>
        <dbReference type="Proteomes" id="UP001497444"/>
    </source>
</evidence>
<name>A0ABP0X0U3_9BRYO</name>
<feature type="compositionally biased region" description="Polar residues" evidence="1">
    <location>
        <begin position="383"/>
        <end position="403"/>
    </location>
</feature>
<feature type="region of interest" description="Disordered" evidence="1">
    <location>
        <begin position="365"/>
        <end position="457"/>
    </location>
</feature>
<reference evidence="2" key="1">
    <citation type="submission" date="2024-02" db="EMBL/GenBank/DDBJ databases">
        <authorList>
            <consortium name="ELIXIR-Norway"/>
            <consortium name="Elixir Norway"/>
        </authorList>
    </citation>
    <scope>NUCLEOTIDE SEQUENCE</scope>
</reference>